<protein>
    <recommendedName>
        <fullName evidence="12">Fluoride-specific ion channel FluC</fullName>
    </recommendedName>
</protein>
<accession>A0A7S9DZP9</accession>
<evidence type="ECO:0000256" key="2">
    <source>
        <dbReference type="ARBA" id="ARBA00022475"/>
    </source>
</evidence>
<evidence type="ECO:0000256" key="6">
    <source>
        <dbReference type="ARBA" id="ARBA00023053"/>
    </source>
</evidence>
<keyword evidence="9 12" id="KW-0407">Ion channel</keyword>
<dbReference type="RefSeq" id="WP_195811981.1">
    <property type="nucleotide sequence ID" value="NZ_CP064795.1"/>
</dbReference>
<dbReference type="NCBIfam" id="TIGR00494">
    <property type="entry name" value="crcB"/>
    <property type="match status" value="1"/>
</dbReference>
<gene>
    <name evidence="12 13" type="primary">crcB</name>
    <name evidence="12" type="synonym">fluC</name>
    <name evidence="13" type="ORF">IT774_07300</name>
</gene>
<keyword evidence="2 12" id="KW-1003">Cell membrane</keyword>
<comment type="catalytic activity">
    <reaction evidence="11">
        <text>fluoride(in) = fluoride(out)</text>
        <dbReference type="Rhea" id="RHEA:76159"/>
        <dbReference type="ChEBI" id="CHEBI:17051"/>
    </reaction>
    <physiologicalReaction direction="left-to-right" evidence="11">
        <dbReference type="Rhea" id="RHEA:76160"/>
    </physiologicalReaction>
</comment>
<keyword evidence="8 12" id="KW-0472">Membrane</keyword>
<dbReference type="GO" id="GO:0005886">
    <property type="term" value="C:plasma membrane"/>
    <property type="evidence" value="ECO:0007669"/>
    <property type="project" value="UniProtKB-SubCell"/>
</dbReference>
<keyword evidence="12" id="KW-0813">Transport</keyword>
<comment type="activity regulation">
    <text evidence="12">Na(+) is not transported, but it plays an essential structural role and its presence is essential for fluoride channel function.</text>
</comment>
<keyword evidence="14" id="KW-1185">Reference proteome</keyword>
<dbReference type="GO" id="GO:0062054">
    <property type="term" value="F:fluoride channel activity"/>
    <property type="evidence" value="ECO:0007669"/>
    <property type="project" value="UniProtKB-UniRule"/>
</dbReference>
<dbReference type="AlphaFoldDB" id="A0A7S9DZP9"/>
<dbReference type="Proteomes" id="UP000595095">
    <property type="component" value="Chromosome"/>
</dbReference>
<proteinExistence type="inferred from homology"/>
<evidence type="ECO:0000256" key="1">
    <source>
        <dbReference type="ARBA" id="ARBA00004651"/>
    </source>
</evidence>
<feature type="transmembrane region" description="Helical" evidence="12">
    <location>
        <begin position="71"/>
        <end position="95"/>
    </location>
</feature>
<dbReference type="HAMAP" id="MF_00454">
    <property type="entry name" value="FluC"/>
    <property type="match status" value="1"/>
</dbReference>
<evidence type="ECO:0000256" key="11">
    <source>
        <dbReference type="ARBA" id="ARBA00035585"/>
    </source>
</evidence>
<evidence type="ECO:0000313" key="13">
    <source>
        <dbReference type="EMBL" id="QPG06909.1"/>
    </source>
</evidence>
<dbReference type="PANTHER" id="PTHR28259">
    <property type="entry name" value="FLUORIDE EXPORT PROTEIN 1-RELATED"/>
    <property type="match status" value="1"/>
</dbReference>
<evidence type="ECO:0000313" key="14">
    <source>
        <dbReference type="Proteomes" id="UP000595095"/>
    </source>
</evidence>
<dbReference type="PANTHER" id="PTHR28259:SF1">
    <property type="entry name" value="FLUORIDE EXPORT PROTEIN 1-RELATED"/>
    <property type="match status" value="1"/>
</dbReference>
<comment type="function">
    <text evidence="12">Fluoride-specific ion channel. Important for reducing fluoride concentration in the cell, thus reducing its toxicity.</text>
</comment>
<keyword evidence="5 12" id="KW-1133">Transmembrane helix</keyword>
<evidence type="ECO:0000256" key="9">
    <source>
        <dbReference type="ARBA" id="ARBA00023303"/>
    </source>
</evidence>
<organism evidence="13 14">
    <name type="scientific">Salinimonas marina</name>
    <dbReference type="NCBI Taxonomy" id="2785918"/>
    <lineage>
        <taxon>Bacteria</taxon>
        <taxon>Pseudomonadati</taxon>
        <taxon>Pseudomonadota</taxon>
        <taxon>Gammaproteobacteria</taxon>
        <taxon>Alteromonadales</taxon>
        <taxon>Alteromonadaceae</taxon>
        <taxon>Alteromonas/Salinimonas group</taxon>
        <taxon>Salinimonas</taxon>
    </lineage>
</organism>
<evidence type="ECO:0000256" key="12">
    <source>
        <dbReference type="HAMAP-Rule" id="MF_00454"/>
    </source>
</evidence>
<name>A0A7S9DZP9_9ALTE</name>
<dbReference type="GO" id="GO:0046872">
    <property type="term" value="F:metal ion binding"/>
    <property type="evidence" value="ECO:0007669"/>
    <property type="project" value="UniProtKB-KW"/>
</dbReference>
<dbReference type="EMBL" id="CP064795">
    <property type="protein sequence ID" value="QPG06909.1"/>
    <property type="molecule type" value="Genomic_DNA"/>
</dbReference>
<evidence type="ECO:0000256" key="7">
    <source>
        <dbReference type="ARBA" id="ARBA00023065"/>
    </source>
</evidence>
<dbReference type="GO" id="GO:0140114">
    <property type="term" value="P:cellular detoxification of fluoride"/>
    <property type="evidence" value="ECO:0007669"/>
    <property type="project" value="UniProtKB-UniRule"/>
</dbReference>
<feature type="transmembrane region" description="Helical" evidence="12">
    <location>
        <begin position="107"/>
        <end position="125"/>
    </location>
</feature>
<evidence type="ECO:0000256" key="10">
    <source>
        <dbReference type="ARBA" id="ARBA00035120"/>
    </source>
</evidence>
<keyword evidence="6 12" id="KW-0915">Sodium</keyword>
<dbReference type="KEGG" id="smaa:IT774_07300"/>
<evidence type="ECO:0000256" key="3">
    <source>
        <dbReference type="ARBA" id="ARBA00022519"/>
    </source>
</evidence>
<keyword evidence="4 12" id="KW-0812">Transmembrane</keyword>
<feature type="binding site" evidence="12">
    <location>
        <position position="79"/>
    </location>
    <ligand>
        <name>Na(+)</name>
        <dbReference type="ChEBI" id="CHEBI:29101"/>
        <note>structural</note>
    </ligand>
</feature>
<dbReference type="Pfam" id="PF02537">
    <property type="entry name" value="CRCB"/>
    <property type="match status" value="1"/>
</dbReference>
<feature type="transmembrane region" description="Helical" evidence="12">
    <location>
        <begin position="37"/>
        <end position="59"/>
    </location>
</feature>
<feature type="binding site" evidence="12">
    <location>
        <position position="82"/>
    </location>
    <ligand>
        <name>Na(+)</name>
        <dbReference type="ChEBI" id="CHEBI:29101"/>
        <note>structural</note>
    </ligand>
</feature>
<comment type="subcellular location">
    <subcellularLocation>
        <location evidence="1 12">Cell membrane</location>
        <topology evidence="1 12">Multi-pass membrane protein</topology>
    </subcellularLocation>
</comment>
<comment type="similarity">
    <text evidence="10 12">Belongs to the fluoride channel Fluc/FEX (TC 1.A.43) family.</text>
</comment>
<evidence type="ECO:0000256" key="8">
    <source>
        <dbReference type="ARBA" id="ARBA00023136"/>
    </source>
</evidence>
<evidence type="ECO:0000256" key="5">
    <source>
        <dbReference type="ARBA" id="ARBA00022989"/>
    </source>
</evidence>
<keyword evidence="12" id="KW-0479">Metal-binding</keyword>
<dbReference type="InterPro" id="IPR003691">
    <property type="entry name" value="FluC"/>
</dbReference>
<reference evidence="13 14" key="1">
    <citation type="submission" date="2020-11" db="EMBL/GenBank/DDBJ databases">
        <title>Complete genome sequence for Salinimonas sp. strain G2-b.</title>
        <authorList>
            <person name="Park S.-J."/>
        </authorList>
    </citation>
    <scope>NUCLEOTIDE SEQUENCE [LARGE SCALE GENOMIC DNA]</scope>
    <source>
        <strain evidence="13 14">G2-b</strain>
    </source>
</reference>
<keyword evidence="3" id="KW-0997">Cell inner membrane</keyword>
<sequence>MSTTVVLYSYIAAGGALGACLRYFLTSQIDSWFGKSLPFGTLAVNVLGSFCLALVYGLIERQELAEAPYRAFLAVGLLGALTTFSTFSIDTLTLLQSGLWMKAALNVILNVSVCLLAGGLAMTIIKG</sequence>
<feature type="transmembrane region" description="Helical" evidence="12">
    <location>
        <begin position="6"/>
        <end position="25"/>
    </location>
</feature>
<keyword evidence="7 12" id="KW-0406">Ion transport</keyword>
<evidence type="ECO:0000256" key="4">
    <source>
        <dbReference type="ARBA" id="ARBA00022692"/>
    </source>
</evidence>